<gene>
    <name evidence="2" type="ORF">HANVADRAFT_53177</name>
</gene>
<keyword evidence="3" id="KW-1185">Reference proteome</keyword>
<evidence type="ECO:0000256" key="1">
    <source>
        <dbReference type="SAM" id="MobiDB-lite"/>
    </source>
</evidence>
<evidence type="ECO:0000313" key="3">
    <source>
        <dbReference type="Proteomes" id="UP000092321"/>
    </source>
</evidence>
<reference evidence="3" key="1">
    <citation type="journal article" date="2016" name="Proc. Natl. Acad. Sci. U.S.A.">
        <title>Comparative genomics of biotechnologically important yeasts.</title>
        <authorList>
            <person name="Riley R."/>
            <person name="Haridas S."/>
            <person name="Wolfe K.H."/>
            <person name="Lopes M.R."/>
            <person name="Hittinger C.T."/>
            <person name="Goeker M."/>
            <person name="Salamov A.A."/>
            <person name="Wisecaver J.H."/>
            <person name="Long T.M."/>
            <person name="Calvey C.H."/>
            <person name="Aerts A.L."/>
            <person name="Barry K.W."/>
            <person name="Choi C."/>
            <person name="Clum A."/>
            <person name="Coughlan A.Y."/>
            <person name="Deshpande S."/>
            <person name="Douglass A.P."/>
            <person name="Hanson S.J."/>
            <person name="Klenk H.-P."/>
            <person name="LaButti K.M."/>
            <person name="Lapidus A."/>
            <person name="Lindquist E.A."/>
            <person name="Lipzen A.M."/>
            <person name="Meier-Kolthoff J.P."/>
            <person name="Ohm R.A."/>
            <person name="Otillar R.P."/>
            <person name="Pangilinan J.L."/>
            <person name="Peng Y."/>
            <person name="Rokas A."/>
            <person name="Rosa C.A."/>
            <person name="Scheuner C."/>
            <person name="Sibirny A.A."/>
            <person name="Slot J.C."/>
            <person name="Stielow J.B."/>
            <person name="Sun H."/>
            <person name="Kurtzman C.P."/>
            <person name="Blackwell M."/>
            <person name="Grigoriev I.V."/>
            <person name="Jeffries T.W."/>
        </authorList>
    </citation>
    <scope>NUCLEOTIDE SEQUENCE [LARGE SCALE GENOMIC DNA]</scope>
    <source>
        <strain evidence="3">NRRL Y-1626</strain>
    </source>
</reference>
<comment type="caution">
    <text evidence="2">The sequence shown here is derived from an EMBL/GenBank/DDBJ whole genome shotgun (WGS) entry which is preliminary data.</text>
</comment>
<feature type="region of interest" description="Disordered" evidence="1">
    <location>
        <begin position="1"/>
        <end position="42"/>
    </location>
</feature>
<evidence type="ECO:0000313" key="2">
    <source>
        <dbReference type="EMBL" id="OBA26440.1"/>
    </source>
</evidence>
<dbReference type="EMBL" id="LXPE01000018">
    <property type="protein sequence ID" value="OBA26440.1"/>
    <property type="molecule type" value="Genomic_DNA"/>
</dbReference>
<dbReference type="AlphaFoldDB" id="A0A1B7TCJ2"/>
<name>A0A1B7TCJ2_9ASCO</name>
<protein>
    <submittedName>
        <fullName evidence="2">Uncharacterized protein</fullName>
    </submittedName>
</protein>
<feature type="compositionally biased region" description="Basic and acidic residues" evidence="1">
    <location>
        <begin position="18"/>
        <end position="28"/>
    </location>
</feature>
<organism evidence="2 3">
    <name type="scientific">Hanseniaspora valbyensis NRRL Y-1626</name>
    <dbReference type="NCBI Taxonomy" id="766949"/>
    <lineage>
        <taxon>Eukaryota</taxon>
        <taxon>Fungi</taxon>
        <taxon>Dikarya</taxon>
        <taxon>Ascomycota</taxon>
        <taxon>Saccharomycotina</taxon>
        <taxon>Saccharomycetes</taxon>
        <taxon>Saccharomycodales</taxon>
        <taxon>Saccharomycodaceae</taxon>
        <taxon>Hanseniaspora</taxon>
    </lineage>
</organism>
<accession>A0A1B7TCJ2</accession>
<sequence length="130" mass="15125">MAKKLTSKSNNLNPKSSRKIDFKKKSDAQSHVSKMKRKQTKLKVQEMNETIKHDNSEMEGIHDLMKNYDYTKKNKINTSNVVAQTSLPNAKQIKRVCEIDLKVKKETKQLKEKAEQELEDQLDFITGFKI</sequence>
<proteinExistence type="predicted"/>
<dbReference type="OrthoDB" id="3973227at2759"/>
<dbReference type="Proteomes" id="UP000092321">
    <property type="component" value="Unassembled WGS sequence"/>
</dbReference>